<dbReference type="STRING" id="97972.A0A2V1E401"/>
<feature type="compositionally biased region" description="Acidic residues" evidence="1">
    <location>
        <begin position="673"/>
        <end position="686"/>
    </location>
</feature>
<feature type="compositionally biased region" description="Polar residues" evidence="1">
    <location>
        <begin position="655"/>
        <end position="671"/>
    </location>
</feature>
<dbReference type="InterPro" id="IPR032675">
    <property type="entry name" value="LRR_dom_sf"/>
</dbReference>
<protein>
    <submittedName>
        <fullName evidence="2">Uncharacterized protein</fullName>
    </submittedName>
</protein>
<feature type="region of interest" description="Disordered" evidence="1">
    <location>
        <begin position="714"/>
        <end position="743"/>
    </location>
</feature>
<dbReference type="AlphaFoldDB" id="A0A2V1E401"/>
<dbReference type="EMBL" id="KZ805326">
    <property type="protein sequence ID" value="PVI03930.1"/>
    <property type="molecule type" value="Genomic_DNA"/>
</dbReference>
<reference evidence="2 3" key="1">
    <citation type="journal article" date="2018" name="Sci. Rep.">
        <title>Comparative genomics provides insights into the lifestyle and reveals functional heterogeneity of dark septate endophytic fungi.</title>
        <authorList>
            <person name="Knapp D.G."/>
            <person name="Nemeth J.B."/>
            <person name="Barry K."/>
            <person name="Hainaut M."/>
            <person name="Henrissat B."/>
            <person name="Johnson J."/>
            <person name="Kuo A."/>
            <person name="Lim J.H.P."/>
            <person name="Lipzen A."/>
            <person name="Nolan M."/>
            <person name="Ohm R.A."/>
            <person name="Tamas L."/>
            <person name="Grigoriev I.V."/>
            <person name="Spatafora J.W."/>
            <person name="Nagy L.G."/>
            <person name="Kovacs G.M."/>
        </authorList>
    </citation>
    <scope>NUCLEOTIDE SEQUENCE [LARGE SCALE GENOMIC DNA]</scope>
    <source>
        <strain evidence="2 3">DSE2036</strain>
    </source>
</reference>
<keyword evidence="3" id="KW-1185">Reference proteome</keyword>
<organism evidence="2 3">
    <name type="scientific">Periconia macrospinosa</name>
    <dbReference type="NCBI Taxonomy" id="97972"/>
    <lineage>
        <taxon>Eukaryota</taxon>
        <taxon>Fungi</taxon>
        <taxon>Dikarya</taxon>
        <taxon>Ascomycota</taxon>
        <taxon>Pezizomycotina</taxon>
        <taxon>Dothideomycetes</taxon>
        <taxon>Pleosporomycetidae</taxon>
        <taxon>Pleosporales</taxon>
        <taxon>Massarineae</taxon>
        <taxon>Periconiaceae</taxon>
        <taxon>Periconia</taxon>
    </lineage>
</organism>
<feature type="compositionally biased region" description="Basic residues" evidence="1">
    <location>
        <begin position="1"/>
        <end position="10"/>
    </location>
</feature>
<dbReference type="Gene3D" id="3.80.10.10">
    <property type="entry name" value="Ribonuclease Inhibitor"/>
    <property type="match status" value="1"/>
</dbReference>
<evidence type="ECO:0000256" key="1">
    <source>
        <dbReference type="SAM" id="MobiDB-lite"/>
    </source>
</evidence>
<feature type="compositionally biased region" description="Basic residues" evidence="1">
    <location>
        <begin position="36"/>
        <end position="47"/>
    </location>
</feature>
<feature type="region of interest" description="Disordered" evidence="1">
    <location>
        <begin position="616"/>
        <end position="695"/>
    </location>
</feature>
<evidence type="ECO:0000313" key="3">
    <source>
        <dbReference type="Proteomes" id="UP000244855"/>
    </source>
</evidence>
<sequence length="743" mass="84745">MVAAQKRKRGIVSYREPSSDDEDLLGSEAEIQTSTKRTKKPVRRSTRNRSFSPQVLPPSQQLPHRNGESSQGPRLNTRRPLRQRRTYGVSYKDMSSDEDEDDDFAIEEVEEQTQTRRTVAPSHGTRRSATSRKARVASDGSRARARKPLGAPLKPNKEPEPALSNVKIPTDGNIPDWASLPYHVLLQVFEYASYPLHDEHMVPTPAITWLLMVARLCKTFTKPALAVLYRTPPVHAVKQNQLLVQRLITPANDAQNNHQVMVKRLELDATQMSSSIDPLNDGAALSTLILALTTLKEIDIFDPLDRPPYRAELRRARRWYYPDELFAALRQSELFLRSWHWNRYYCAQGPLWMKEIHSEKAFQSLRELRLTKFDPDAKKLEDGTPTAEELLGSAIAALPNLTSLTFESCKIVNGRLLPLLPPSLAVLNITNCINLTSDDFQPFLADHGMMLEELVLNHNQCLSLSFLVDLKRFCPRLEVLKMDLNYYSSLVMSADNEPLYDSLLEPDELPTWPSTLRIIELEYLRNWSSDAATNFFRSLINAAEDLPQLRVLKLTAMVNVSWRQRAEYRKKWASWFEHVFASRAPNPSSHLASLRAYRQWKGVQDDDSERHDSLLDVTDGVDKSGDVHINGEQHHGVDSDSDVPLLKRKQKSTEKWNSQRLRTRGNSQTNYDESSDSEADSNDGSDTEEKPQVVQGRCHTVVFRIDNSRPREEVFNEGDFLDDEPSGDEDWDGNDVVDTGYAW</sequence>
<feature type="compositionally biased region" description="Low complexity" evidence="1">
    <location>
        <begin position="52"/>
        <end position="63"/>
    </location>
</feature>
<dbReference type="OrthoDB" id="5395390at2759"/>
<dbReference type="PANTHER" id="PTHR34755">
    <property type="entry name" value="SERINE/ARGININE REPETITIVE MATRIX PROTEIN 3-RELATED"/>
    <property type="match status" value="1"/>
</dbReference>
<dbReference type="PANTHER" id="PTHR34755:SF4">
    <property type="entry name" value="F-BOX DOMAIN-CONTAINING PROTEIN"/>
    <property type="match status" value="1"/>
</dbReference>
<feature type="compositionally biased region" description="Basic and acidic residues" evidence="1">
    <location>
        <begin position="616"/>
        <end position="638"/>
    </location>
</feature>
<feature type="compositionally biased region" description="Acidic residues" evidence="1">
    <location>
        <begin position="96"/>
        <end position="111"/>
    </location>
</feature>
<accession>A0A2V1E401</accession>
<dbReference type="Proteomes" id="UP000244855">
    <property type="component" value="Unassembled WGS sequence"/>
</dbReference>
<gene>
    <name evidence="2" type="ORF">DM02DRAFT_716580</name>
</gene>
<name>A0A2V1E401_9PLEO</name>
<feature type="region of interest" description="Disordered" evidence="1">
    <location>
        <begin position="1"/>
        <end position="167"/>
    </location>
</feature>
<feature type="compositionally biased region" description="Acidic residues" evidence="1">
    <location>
        <begin position="715"/>
        <end position="735"/>
    </location>
</feature>
<feature type="compositionally biased region" description="Basic residues" evidence="1">
    <location>
        <begin position="76"/>
        <end position="85"/>
    </location>
</feature>
<feature type="compositionally biased region" description="Basic residues" evidence="1">
    <location>
        <begin position="124"/>
        <end position="135"/>
    </location>
</feature>
<proteinExistence type="predicted"/>
<dbReference type="SUPFAM" id="SSF52047">
    <property type="entry name" value="RNI-like"/>
    <property type="match status" value="1"/>
</dbReference>
<evidence type="ECO:0000313" key="2">
    <source>
        <dbReference type="EMBL" id="PVI03930.1"/>
    </source>
</evidence>
<dbReference type="InterPro" id="IPR052109">
    <property type="entry name" value="SRRM_Domain-Containing"/>
</dbReference>